<gene>
    <name evidence="1" type="ORF">M595_5104</name>
</gene>
<dbReference type="Proteomes" id="UP000017127">
    <property type="component" value="Unassembled WGS sequence"/>
</dbReference>
<reference evidence="1 2" key="1">
    <citation type="journal article" date="2013" name="Front. Microbiol.">
        <title>Comparative genomic analyses of the cyanobacterium, Lyngbya aestuarii BL J, a powerful hydrogen producer.</title>
        <authorList>
            <person name="Kothari A."/>
            <person name="Vaughn M."/>
            <person name="Garcia-Pichel F."/>
        </authorList>
    </citation>
    <scope>NUCLEOTIDE SEQUENCE [LARGE SCALE GENOMIC DNA]</scope>
    <source>
        <strain evidence="1 2">BL J</strain>
    </source>
</reference>
<comment type="caution">
    <text evidence="1">The sequence shown here is derived from an EMBL/GenBank/DDBJ whole genome shotgun (WGS) entry which is preliminary data.</text>
</comment>
<name>U7QAW6_9CYAN</name>
<accession>U7QAW6</accession>
<evidence type="ECO:0000313" key="1">
    <source>
        <dbReference type="EMBL" id="ERT04953.1"/>
    </source>
</evidence>
<sequence>MGVILMILQIPSQGINVSSQNLKSGSKFSVGKPQVRE</sequence>
<dbReference type="AlphaFoldDB" id="U7QAW6"/>
<evidence type="ECO:0000313" key="2">
    <source>
        <dbReference type="Proteomes" id="UP000017127"/>
    </source>
</evidence>
<protein>
    <submittedName>
        <fullName evidence="1">Uncharacterized protein</fullName>
    </submittedName>
</protein>
<dbReference type="EMBL" id="AUZM01000073">
    <property type="protein sequence ID" value="ERT04953.1"/>
    <property type="molecule type" value="Genomic_DNA"/>
</dbReference>
<organism evidence="1 2">
    <name type="scientific">Lyngbya aestuarii BL J</name>
    <dbReference type="NCBI Taxonomy" id="1348334"/>
    <lineage>
        <taxon>Bacteria</taxon>
        <taxon>Bacillati</taxon>
        <taxon>Cyanobacteriota</taxon>
        <taxon>Cyanophyceae</taxon>
        <taxon>Oscillatoriophycideae</taxon>
        <taxon>Oscillatoriales</taxon>
        <taxon>Microcoleaceae</taxon>
        <taxon>Lyngbya</taxon>
    </lineage>
</organism>
<proteinExistence type="predicted"/>
<keyword evidence="2" id="KW-1185">Reference proteome</keyword>